<proteinExistence type="predicted"/>
<dbReference type="Proteomes" id="UP001500368">
    <property type="component" value="Unassembled WGS sequence"/>
</dbReference>
<dbReference type="Pfam" id="PF05069">
    <property type="entry name" value="Phage_tail_S"/>
    <property type="match status" value="1"/>
</dbReference>
<evidence type="ECO:0008006" key="3">
    <source>
        <dbReference type="Google" id="ProtNLM"/>
    </source>
</evidence>
<dbReference type="InterPro" id="IPR006522">
    <property type="entry name" value="Phage_virion_morphogenesis"/>
</dbReference>
<comment type="caution">
    <text evidence="1">The sequence shown here is derived from an EMBL/GenBank/DDBJ whole genome shotgun (WGS) entry which is preliminary data.</text>
</comment>
<keyword evidence="2" id="KW-1185">Reference proteome</keyword>
<organism evidence="1 2">
    <name type="scientific">Nesterenkonia rhizosphaerae</name>
    <dbReference type="NCBI Taxonomy" id="1348272"/>
    <lineage>
        <taxon>Bacteria</taxon>
        <taxon>Bacillati</taxon>
        <taxon>Actinomycetota</taxon>
        <taxon>Actinomycetes</taxon>
        <taxon>Micrococcales</taxon>
        <taxon>Micrococcaceae</taxon>
        <taxon>Nesterenkonia</taxon>
    </lineage>
</organism>
<evidence type="ECO:0000313" key="2">
    <source>
        <dbReference type="Proteomes" id="UP001500368"/>
    </source>
</evidence>
<name>A0ABP9FZN0_9MICC</name>
<sequence length="157" mass="17470">MLSGAVLRFSGAGMTPYSLTLERFANRIRNAQPAFEEMADIFGKAQRQQFDRTGGYYGGLWKPLSPQYAAAKARTHPGKPIMVRDGQLRADLTERPFGVEHISSQRMIVGTALDRARYHQHGMGNNPTRTLIGKPPRSMNKQMSSVLHKFIVEGVPA</sequence>
<reference evidence="2" key="1">
    <citation type="journal article" date="2019" name="Int. J. Syst. Evol. Microbiol.">
        <title>The Global Catalogue of Microorganisms (GCM) 10K type strain sequencing project: providing services to taxonomists for standard genome sequencing and annotation.</title>
        <authorList>
            <consortium name="The Broad Institute Genomics Platform"/>
            <consortium name="The Broad Institute Genome Sequencing Center for Infectious Disease"/>
            <person name="Wu L."/>
            <person name="Ma J."/>
        </authorList>
    </citation>
    <scope>NUCLEOTIDE SEQUENCE [LARGE SCALE GENOMIC DNA]</scope>
    <source>
        <strain evidence="2">JCM 19129</strain>
    </source>
</reference>
<dbReference type="EMBL" id="BAABLW010000005">
    <property type="protein sequence ID" value="GAA4915982.1"/>
    <property type="molecule type" value="Genomic_DNA"/>
</dbReference>
<accession>A0ABP9FZN0</accession>
<protein>
    <recommendedName>
        <fullName evidence="3">Phage virion morphogenesis protein</fullName>
    </recommendedName>
</protein>
<dbReference type="RefSeq" id="WP_345476863.1">
    <property type="nucleotide sequence ID" value="NZ_BAABLW010000005.1"/>
</dbReference>
<gene>
    <name evidence="1" type="ORF">GCM10025790_08810</name>
</gene>
<evidence type="ECO:0000313" key="1">
    <source>
        <dbReference type="EMBL" id="GAA4915982.1"/>
    </source>
</evidence>